<protein>
    <recommendedName>
        <fullName evidence="3">HTH marR-type domain-containing protein</fullName>
    </recommendedName>
</protein>
<dbReference type="Proteomes" id="UP001165293">
    <property type="component" value="Unassembled WGS sequence"/>
</dbReference>
<evidence type="ECO:0000313" key="1">
    <source>
        <dbReference type="EMBL" id="MCC8363716.1"/>
    </source>
</evidence>
<evidence type="ECO:0000313" key="2">
    <source>
        <dbReference type="Proteomes" id="UP001165293"/>
    </source>
</evidence>
<dbReference type="EMBL" id="JAJGAK010000002">
    <property type="protein sequence ID" value="MCC8363716.1"/>
    <property type="molecule type" value="Genomic_DNA"/>
</dbReference>
<evidence type="ECO:0008006" key="3">
    <source>
        <dbReference type="Google" id="ProtNLM"/>
    </source>
</evidence>
<name>A0ABS8JJE9_9GAMM</name>
<reference evidence="1" key="1">
    <citation type="submission" date="2021-10" db="EMBL/GenBank/DDBJ databases">
        <authorList>
            <person name="Lyu M."/>
            <person name="Wang X."/>
            <person name="Meng X."/>
            <person name="Xu K."/>
        </authorList>
    </citation>
    <scope>NUCLEOTIDE SEQUENCE</scope>
    <source>
        <strain evidence="1">A6</strain>
    </source>
</reference>
<organism evidence="1 2">
    <name type="scientific">Noviluteimonas lactosilytica</name>
    <dbReference type="NCBI Taxonomy" id="2888523"/>
    <lineage>
        <taxon>Bacteria</taxon>
        <taxon>Pseudomonadati</taxon>
        <taxon>Pseudomonadota</taxon>
        <taxon>Gammaproteobacteria</taxon>
        <taxon>Lysobacterales</taxon>
        <taxon>Lysobacteraceae</taxon>
        <taxon>Noviluteimonas</taxon>
    </lineage>
</organism>
<keyword evidence="2" id="KW-1185">Reference proteome</keyword>
<sequence length="125" mass="13933">MGLSPDLRRFVVAKIPSVSHLEALLLLRSTSAAWPIDQLGARLYVSLPQAEQLVDDLQARGLAVHLGTNAQYLPKSERLARAVDELATVYGRRLVEITQLIHSVNEKKARRFADAFLLRSTDKES</sequence>
<accession>A0ABS8JJE9</accession>
<gene>
    <name evidence="1" type="ORF">LK996_11605</name>
</gene>
<dbReference type="RefSeq" id="WP_230527401.1">
    <property type="nucleotide sequence ID" value="NZ_JAJGAK010000002.1"/>
</dbReference>
<proteinExistence type="predicted"/>
<comment type="caution">
    <text evidence="1">The sequence shown here is derived from an EMBL/GenBank/DDBJ whole genome shotgun (WGS) entry which is preliminary data.</text>
</comment>